<dbReference type="AlphaFoldDB" id="A0ABD0JPE3"/>
<gene>
    <name evidence="2" type="ORF">BaRGS_00032037</name>
</gene>
<evidence type="ECO:0000313" key="3">
    <source>
        <dbReference type="Proteomes" id="UP001519460"/>
    </source>
</evidence>
<comment type="caution">
    <text evidence="2">The sequence shown here is derived from an EMBL/GenBank/DDBJ whole genome shotgun (WGS) entry which is preliminary data.</text>
</comment>
<protein>
    <submittedName>
        <fullName evidence="2">Uncharacterized protein</fullName>
    </submittedName>
</protein>
<sequence>MSSETPGDEVNFYRSPMPGDRERTTCRQNQCSSCVVSAVNDVLPLVSSLTEPCRVISCLGVTLEQTRDKVERGVSWRGGGGGTKVKKWDLQLG</sequence>
<dbReference type="Proteomes" id="UP001519460">
    <property type="component" value="Unassembled WGS sequence"/>
</dbReference>
<keyword evidence="3" id="KW-1185">Reference proteome</keyword>
<organism evidence="2 3">
    <name type="scientific">Batillaria attramentaria</name>
    <dbReference type="NCBI Taxonomy" id="370345"/>
    <lineage>
        <taxon>Eukaryota</taxon>
        <taxon>Metazoa</taxon>
        <taxon>Spiralia</taxon>
        <taxon>Lophotrochozoa</taxon>
        <taxon>Mollusca</taxon>
        <taxon>Gastropoda</taxon>
        <taxon>Caenogastropoda</taxon>
        <taxon>Sorbeoconcha</taxon>
        <taxon>Cerithioidea</taxon>
        <taxon>Batillariidae</taxon>
        <taxon>Batillaria</taxon>
    </lineage>
</organism>
<reference evidence="2 3" key="1">
    <citation type="journal article" date="2023" name="Sci. Data">
        <title>Genome assembly of the Korean intertidal mud-creeper Batillaria attramentaria.</title>
        <authorList>
            <person name="Patra A.K."/>
            <person name="Ho P.T."/>
            <person name="Jun S."/>
            <person name="Lee S.J."/>
            <person name="Kim Y."/>
            <person name="Won Y.J."/>
        </authorList>
    </citation>
    <scope>NUCLEOTIDE SEQUENCE [LARGE SCALE GENOMIC DNA]</scope>
    <source>
        <tissue evidence="2">Foot muscle</tissue>
    </source>
</reference>
<name>A0ABD0JPE3_9CAEN</name>
<evidence type="ECO:0000313" key="2">
    <source>
        <dbReference type="EMBL" id="KAK7476744.1"/>
    </source>
</evidence>
<evidence type="ECO:0000256" key="1">
    <source>
        <dbReference type="SAM" id="MobiDB-lite"/>
    </source>
</evidence>
<feature type="region of interest" description="Disordered" evidence="1">
    <location>
        <begin position="1"/>
        <end position="21"/>
    </location>
</feature>
<proteinExistence type="predicted"/>
<dbReference type="EMBL" id="JACVVK020000367">
    <property type="protein sequence ID" value="KAK7476744.1"/>
    <property type="molecule type" value="Genomic_DNA"/>
</dbReference>
<accession>A0ABD0JPE3</accession>